<accession>A0AAW6G7X3</accession>
<name>A0AAW6G7X3_BACUN</name>
<protein>
    <submittedName>
        <fullName evidence="1">Type VI secretion system contractile sheath protein TssC</fullName>
    </submittedName>
</protein>
<reference evidence="1" key="1">
    <citation type="submission" date="2022-10" db="EMBL/GenBank/DDBJ databases">
        <title>Human gut microbiome strain richness.</title>
        <authorList>
            <person name="Chen-Liaw A."/>
        </authorList>
    </citation>
    <scope>NUCLEOTIDE SEQUENCE</scope>
    <source>
        <strain evidence="1">A1_m1001262Bd0_191120</strain>
    </source>
</reference>
<dbReference type="EMBL" id="JAQNQY010000039">
    <property type="protein sequence ID" value="MDC1754684.1"/>
    <property type="molecule type" value="Genomic_DNA"/>
</dbReference>
<evidence type="ECO:0000313" key="1">
    <source>
        <dbReference type="EMBL" id="MDC1754684.1"/>
    </source>
</evidence>
<dbReference type="GO" id="GO:0033103">
    <property type="term" value="P:protein secretion by the type VI secretion system"/>
    <property type="evidence" value="ECO:0007669"/>
    <property type="project" value="InterPro"/>
</dbReference>
<dbReference type="Pfam" id="PF17541">
    <property type="entry name" value="TssC"/>
    <property type="match status" value="1"/>
</dbReference>
<comment type="caution">
    <text evidence="1">The sequence shown here is derived from an EMBL/GenBank/DDBJ whole genome shotgun (WGS) entry which is preliminary data.</text>
</comment>
<feature type="non-terminal residue" evidence="1">
    <location>
        <position position="1"/>
    </location>
</feature>
<sequence>FKGALLNVLRGQNRLVLGGSLHWIFHLRRNYSLLVVPGYIGSNAILDKWSKMAYENKVFLVTDFQDLETPDDVVDIFFNANHTSGDVFKSNTIMTCNWLLGRQREESVGEEENLYIPPSSSLAGKIYNTLMSQVVAGKKFGGLNEVESVRFDLRKSEISELERMGLVPMVNEYSKVMAFSAKTLFNGDNLGLQTYSVVRVFDYITKVLIDFLNRRAFENWTTRTEADLRGQVVKFLDSVMGPNKLIERFKVMKIEQDPNQKDRVLLDIHITPYFPAKSFVIQLAGHKGDNPEDAIWESEYHQE</sequence>
<proteinExistence type="predicted"/>
<organism evidence="1 2">
    <name type="scientific">Bacteroides uniformis</name>
    <dbReference type="NCBI Taxonomy" id="820"/>
    <lineage>
        <taxon>Bacteria</taxon>
        <taxon>Pseudomonadati</taxon>
        <taxon>Bacteroidota</taxon>
        <taxon>Bacteroidia</taxon>
        <taxon>Bacteroidales</taxon>
        <taxon>Bacteroidaceae</taxon>
        <taxon>Bacteroides</taxon>
    </lineage>
</organism>
<dbReference type="AlphaFoldDB" id="A0AAW6G7X3"/>
<dbReference type="Proteomes" id="UP001218502">
    <property type="component" value="Unassembled WGS sequence"/>
</dbReference>
<gene>
    <name evidence="1" type="ORF">POY80_19820</name>
</gene>
<dbReference type="InterPro" id="IPR035576">
    <property type="entry name" value="T6SS_TssC"/>
</dbReference>
<dbReference type="GO" id="GO:0033104">
    <property type="term" value="C:type VI protein secretion system complex"/>
    <property type="evidence" value="ECO:0007669"/>
    <property type="project" value="InterPro"/>
</dbReference>
<evidence type="ECO:0000313" key="2">
    <source>
        <dbReference type="Proteomes" id="UP001218502"/>
    </source>
</evidence>